<sequence>MKPLSSQNMQAALRATLDYLTQQNDAPVDLICQVYSSIQPLRWEESPQEHFTLWTQCGGEAKLESITDAQHMFCTGFQFALEKFEFERSKKAIAHSRIAQGFKIAREHNSLTSLNSIKEELNIALTCCSDIDVLLELEDSVDDAVAFVKVLGLNDRVQYMSDLPFIHKPLIKAMLVDLLRNHTLELVHPKDFSDEYQSMSEIERNNLHGLSYVNVVDCFA</sequence>
<proteinExistence type="predicted"/>
<accession>A0A0H3ZPU4</accession>
<reference evidence="1" key="1">
    <citation type="journal article" date="2015" name="MBio">
        <title>Eco-Evolutionary Dynamics of Episomes among Ecologically Cohesive Bacterial Populations.</title>
        <authorList>
            <person name="Xue H."/>
            <person name="Cordero O.X."/>
            <person name="Camas F.M."/>
            <person name="Trimble W."/>
            <person name="Meyer F."/>
            <person name="Guglielmini J."/>
            <person name="Rocha E.P."/>
            <person name="Polz M.F."/>
        </authorList>
    </citation>
    <scope>NUCLEOTIDE SEQUENCE</scope>
    <source>
        <strain evidence="1">FF_145</strain>
    </source>
</reference>
<organism evidence="1">
    <name type="scientific">Vibrio splendidus</name>
    <dbReference type="NCBI Taxonomy" id="29497"/>
    <lineage>
        <taxon>Bacteria</taxon>
        <taxon>Pseudomonadati</taxon>
        <taxon>Pseudomonadota</taxon>
        <taxon>Gammaproteobacteria</taxon>
        <taxon>Vibrionales</taxon>
        <taxon>Vibrionaceae</taxon>
        <taxon>Vibrio</taxon>
    </lineage>
</organism>
<protein>
    <submittedName>
        <fullName evidence="1">Uncharacterized protein</fullName>
    </submittedName>
</protein>
<evidence type="ECO:0000313" key="1">
    <source>
        <dbReference type="EMBL" id="AKN38235.1"/>
    </source>
</evidence>
<dbReference type="AlphaFoldDB" id="A0A0H3ZPU4"/>
<name>A0A0H3ZPU4_VIBSP</name>
<dbReference type="EMBL" id="KP795572">
    <property type="protein sequence ID" value="AKN38235.1"/>
    <property type="molecule type" value="Genomic_DNA"/>
</dbReference>